<evidence type="ECO:0000313" key="1">
    <source>
        <dbReference type="EMBL" id="KKN87501.1"/>
    </source>
</evidence>
<dbReference type="EMBL" id="LAZR01000137">
    <property type="protein sequence ID" value="KKN87501.1"/>
    <property type="molecule type" value="Genomic_DNA"/>
</dbReference>
<organism evidence="1">
    <name type="scientific">marine sediment metagenome</name>
    <dbReference type="NCBI Taxonomy" id="412755"/>
    <lineage>
        <taxon>unclassified sequences</taxon>
        <taxon>metagenomes</taxon>
        <taxon>ecological metagenomes</taxon>
    </lineage>
</organism>
<name>A0A0F9WMZ7_9ZZZZ</name>
<proteinExistence type="predicted"/>
<dbReference type="AlphaFoldDB" id="A0A0F9WMZ7"/>
<protein>
    <submittedName>
        <fullName evidence="1">Uncharacterized protein</fullName>
    </submittedName>
</protein>
<sequence length="54" mass="5808">MTVKGEDAPDPLPLGVSRVSSASPFYKYSCAPASQQNFGPRPLRLQVNLVMNAT</sequence>
<gene>
    <name evidence="1" type="ORF">LCGC14_0257230</name>
</gene>
<comment type="caution">
    <text evidence="1">The sequence shown here is derived from an EMBL/GenBank/DDBJ whole genome shotgun (WGS) entry which is preliminary data.</text>
</comment>
<reference evidence="1" key="1">
    <citation type="journal article" date="2015" name="Nature">
        <title>Complex archaea that bridge the gap between prokaryotes and eukaryotes.</title>
        <authorList>
            <person name="Spang A."/>
            <person name="Saw J.H."/>
            <person name="Jorgensen S.L."/>
            <person name="Zaremba-Niedzwiedzka K."/>
            <person name="Martijn J."/>
            <person name="Lind A.E."/>
            <person name="van Eijk R."/>
            <person name="Schleper C."/>
            <person name="Guy L."/>
            <person name="Ettema T.J."/>
        </authorList>
    </citation>
    <scope>NUCLEOTIDE SEQUENCE</scope>
</reference>
<accession>A0A0F9WMZ7</accession>